<evidence type="ECO:0000313" key="2">
    <source>
        <dbReference type="Proteomes" id="UP000093104"/>
    </source>
</evidence>
<dbReference type="Pfam" id="PF19925">
    <property type="entry name" value="DUF6388"/>
    <property type="match status" value="1"/>
</dbReference>
<protein>
    <submittedName>
        <fullName evidence="1">Uncharacterized protein</fullName>
    </submittedName>
</protein>
<dbReference type="RefSeq" id="WP_065832313.1">
    <property type="nucleotide sequence ID" value="NZ_LGSI01000020.1"/>
</dbReference>
<dbReference type="OrthoDB" id="7003997at2"/>
<evidence type="ECO:0000313" key="1">
    <source>
        <dbReference type="EMBL" id="OCR26052.1"/>
    </source>
</evidence>
<comment type="caution">
    <text evidence="1">The sequence shown here is derived from an EMBL/GenBank/DDBJ whole genome shotgun (WGS) entry which is preliminary data.</text>
</comment>
<dbReference type="PATRIC" id="fig|317.243.peg.4168"/>
<dbReference type="EMBL" id="LGSI01000020">
    <property type="protein sequence ID" value="OCR26052.1"/>
    <property type="molecule type" value="Genomic_DNA"/>
</dbReference>
<organism evidence="1 2">
    <name type="scientific">Pseudomonas syringae</name>
    <dbReference type="NCBI Taxonomy" id="317"/>
    <lineage>
        <taxon>Bacteria</taxon>
        <taxon>Pseudomonadati</taxon>
        <taxon>Pseudomonadota</taxon>
        <taxon>Gammaproteobacteria</taxon>
        <taxon>Pseudomonadales</taxon>
        <taxon>Pseudomonadaceae</taxon>
        <taxon>Pseudomonas</taxon>
    </lineage>
</organism>
<gene>
    <name evidence="1" type="ORF">AFK24_05720</name>
</gene>
<accession>A0A1C7Z7M3</accession>
<dbReference type="Proteomes" id="UP000093104">
    <property type="component" value="Unassembled WGS sequence"/>
</dbReference>
<proteinExistence type="predicted"/>
<dbReference type="AlphaFoldDB" id="A0A1C7Z7M3"/>
<name>A0A1C7Z7M3_PSESX</name>
<sequence length="96" mass="11420">MIEKELRAELALKKFLAANLWIQLELSELNYSLAENCGLSPEEYRLKILQEAFDAEADAHDCDCWDFILQWVADTQEELELMREERMKEIYDFLDD</sequence>
<dbReference type="InterPro" id="IPR045662">
    <property type="entry name" value="DUF6388"/>
</dbReference>
<reference evidence="1 2" key="1">
    <citation type="submission" date="2015-07" db="EMBL/GenBank/DDBJ databases">
        <title>Draft genome sequence of a diazotrophic, plant growth-promoting rhizobacterium of the Pseudomonas syringae complex.</title>
        <authorList>
            <person name="Patten C.L."/>
            <person name="Jeong H."/>
        </authorList>
    </citation>
    <scope>NUCLEOTIDE SEQUENCE [LARGE SCALE GENOMIC DNA]</scope>
    <source>
        <strain evidence="1 2">GR12-2</strain>
    </source>
</reference>